<dbReference type="Proteomes" id="UP001249851">
    <property type="component" value="Unassembled WGS sequence"/>
</dbReference>
<comment type="caution">
    <text evidence="9">The sequence shown here is derived from an EMBL/GenBank/DDBJ whole genome shotgun (WGS) entry which is preliminary data.</text>
</comment>
<comment type="subcellular location">
    <subcellularLocation>
        <location evidence="2">Nucleus</location>
    </subcellularLocation>
</comment>
<evidence type="ECO:0000256" key="2">
    <source>
        <dbReference type="ARBA" id="ARBA00004123"/>
    </source>
</evidence>
<comment type="cofactor">
    <cofactor evidence="1">
        <name>a divalent metal cation</name>
        <dbReference type="ChEBI" id="CHEBI:60240"/>
    </cofactor>
</comment>
<sequence length="241" mass="26914">MPRKFCMSQHSPYKLADQLRPYIECKMSIMRWPVDVVKQVAVTLNYLSDEGGLGKTANAFGLSRQVVWKIIRKVCKGITIHLGAKYIALPFAEEESGEIPPCKRQILLNEDPGPVFLLGDPAYPLMPYLMKEYSNGGGTLQEEYFGMTLCQSRMMIERAFGCLKGGFGPLKRAMDINIKDVAGVIYACFVLHNFCELDKVSSAIDYDSSFQPVASPNNLTTNSNEAGGKKIRTIFAKYFDP</sequence>
<dbReference type="InterPro" id="IPR045249">
    <property type="entry name" value="HARBI1-like"/>
</dbReference>
<evidence type="ECO:0000256" key="1">
    <source>
        <dbReference type="ARBA" id="ARBA00001968"/>
    </source>
</evidence>
<evidence type="ECO:0000256" key="7">
    <source>
        <dbReference type="ARBA" id="ARBA00023242"/>
    </source>
</evidence>
<gene>
    <name evidence="9" type="ORF">P5673_026931</name>
</gene>
<keyword evidence="7" id="KW-0539">Nucleus</keyword>
<dbReference type="GO" id="GO:0004518">
    <property type="term" value="F:nuclease activity"/>
    <property type="evidence" value="ECO:0007669"/>
    <property type="project" value="UniProtKB-KW"/>
</dbReference>
<comment type="similarity">
    <text evidence="3">Belongs to the HARBI1 family.</text>
</comment>
<dbReference type="PANTHER" id="PTHR22930">
    <property type="match status" value="1"/>
</dbReference>
<dbReference type="GO" id="GO:0005634">
    <property type="term" value="C:nucleus"/>
    <property type="evidence" value="ECO:0007669"/>
    <property type="project" value="UniProtKB-SubCell"/>
</dbReference>
<dbReference type="GO" id="GO:0046872">
    <property type="term" value="F:metal ion binding"/>
    <property type="evidence" value="ECO:0007669"/>
    <property type="project" value="UniProtKB-KW"/>
</dbReference>
<reference evidence="9" key="2">
    <citation type="journal article" date="2023" name="Science">
        <title>Genomic signatures of disease resistance in endangered staghorn corals.</title>
        <authorList>
            <person name="Vollmer S.V."/>
            <person name="Selwyn J.D."/>
            <person name="Despard B.A."/>
            <person name="Roesel C.L."/>
        </authorList>
    </citation>
    <scope>NUCLEOTIDE SEQUENCE</scope>
    <source>
        <strain evidence="9">K2</strain>
    </source>
</reference>
<dbReference type="InterPro" id="IPR027806">
    <property type="entry name" value="HARBI1_dom"/>
</dbReference>
<dbReference type="EMBL" id="JARQWQ010000091">
    <property type="protein sequence ID" value="KAK2551937.1"/>
    <property type="molecule type" value="Genomic_DNA"/>
</dbReference>
<protein>
    <recommendedName>
        <fullName evidence="8">DDE Tnp4 domain-containing protein</fullName>
    </recommendedName>
</protein>
<dbReference type="PANTHER" id="PTHR22930:SF85">
    <property type="entry name" value="GH03217P-RELATED"/>
    <property type="match status" value="1"/>
</dbReference>
<reference evidence="9" key="1">
    <citation type="journal article" date="2023" name="G3 (Bethesda)">
        <title>Whole genome assembly and annotation of the endangered Caribbean coral Acropora cervicornis.</title>
        <authorList>
            <person name="Selwyn J.D."/>
            <person name="Vollmer S.V."/>
        </authorList>
    </citation>
    <scope>NUCLEOTIDE SEQUENCE</scope>
    <source>
        <strain evidence="9">K2</strain>
    </source>
</reference>
<keyword evidence="4" id="KW-0540">Nuclease</keyword>
<dbReference type="GO" id="GO:0016787">
    <property type="term" value="F:hydrolase activity"/>
    <property type="evidence" value="ECO:0007669"/>
    <property type="project" value="UniProtKB-KW"/>
</dbReference>
<evidence type="ECO:0000256" key="5">
    <source>
        <dbReference type="ARBA" id="ARBA00022723"/>
    </source>
</evidence>
<keyword evidence="6" id="KW-0378">Hydrolase</keyword>
<dbReference type="AlphaFoldDB" id="A0AAD9PZF2"/>
<feature type="domain" description="DDE Tnp4" evidence="8">
    <location>
        <begin position="111"/>
        <end position="193"/>
    </location>
</feature>
<evidence type="ECO:0000313" key="9">
    <source>
        <dbReference type="EMBL" id="KAK2551937.1"/>
    </source>
</evidence>
<proteinExistence type="inferred from homology"/>
<evidence type="ECO:0000259" key="8">
    <source>
        <dbReference type="Pfam" id="PF13359"/>
    </source>
</evidence>
<keyword evidence="5" id="KW-0479">Metal-binding</keyword>
<evidence type="ECO:0000256" key="3">
    <source>
        <dbReference type="ARBA" id="ARBA00006958"/>
    </source>
</evidence>
<dbReference type="Pfam" id="PF13359">
    <property type="entry name" value="DDE_Tnp_4"/>
    <property type="match status" value="1"/>
</dbReference>
<organism evidence="9 10">
    <name type="scientific">Acropora cervicornis</name>
    <name type="common">Staghorn coral</name>
    <dbReference type="NCBI Taxonomy" id="6130"/>
    <lineage>
        <taxon>Eukaryota</taxon>
        <taxon>Metazoa</taxon>
        <taxon>Cnidaria</taxon>
        <taxon>Anthozoa</taxon>
        <taxon>Hexacorallia</taxon>
        <taxon>Scleractinia</taxon>
        <taxon>Astrocoeniina</taxon>
        <taxon>Acroporidae</taxon>
        <taxon>Acropora</taxon>
    </lineage>
</organism>
<keyword evidence="10" id="KW-1185">Reference proteome</keyword>
<name>A0AAD9PZF2_ACRCE</name>
<evidence type="ECO:0000313" key="10">
    <source>
        <dbReference type="Proteomes" id="UP001249851"/>
    </source>
</evidence>
<evidence type="ECO:0000256" key="4">
    <source>
        <dbReference type="ARBA" id="ARBA00022722"/>
    </source>
</evidence>
<evidence type="ECO:0000256" key="6">
    <source>
        <dbReference type="ARBA" id="ARBA00022801"/>
    </source>
</evidence>
<accession>A0AAD9PZF2</accession>